<dbReference type="InterPro" id="IPR041489">
    <property type="entry name" value="PDZ_6"/>
</dbReference>
<dbReference type="EMBL" id="JAAKDE010000016">
    <property type="protein sequence ID" value="MBA2133586.1"/>
    <property type="molecule type" value="Genomic_DNA"/>
</dbReference>
<name>A0A8J6I188_9FIRM</name>
<dbReference type="Pfam" id="PF17820">
    <property type="entry name" value="PDZ_6"/>
    <property type="match status" value="1"/>
</dbReference>
<dbReference type="InterPro" id="IPR001478">
    <property type="entry name" value="PDZ"/>
</dbReference>
<protein>
    <submittedName>
        <fullName evidence="2">DUF512 domain-containing protein</fullName>
    </submittedName>
</protein>
<keyword evidence="3" id="KW-1185">Reference proteome</keyword>
<evidence type="ECO:0000313" key="2">
    <source>
        <dbReference type="EMBL" id="MBA2133586.1"/>
    </source>
</evidence>
<dbReference type="SUPFAM" id="SSF50156">
    <property type="entry name" value="PDZ domain-like"/>
    <property type="match status" value="1"/>
</dbReference>
<accession>A0A8J6I188</accession>
<dbReference type="InterPro" id="IPR058240">
    <property type="entry name" value="rSAM_sf"/>
</dbReference>
<feature type="domain" description="PDZ" evidence="1">
    <location>
        <begin position="1"/>
        <end position="53"/>
    </location>
</feature>
<dbReference type="Pfam" id="PF04459">
    <property type="entry name" value="DUF512"/>
    <property type="match status" value="1"/>
</dbReference>
<dbReference type="InterPro" id="IPR045375">
    <property type="entry name" value="Put_radical_SAM-like_N"/>
</dbReference>
<comment type="caution">
    <text evidence="2">The sequence shown here is derived from an EMBL/GenBank/DDBJ whole genome shotgun (WGS) entry which is preliminary data.</text>
</comment>
<dbReference type="SUPFAM" id="SSF102114">
    <property type="entry name" value="Radical SAM enzymes"/>
    <property type="match status" value="1"/>
</dbReference>
<gene>
    <name evidence="2" type="ORF">G5B42_08550</name>
</gene>
<dbReference type="InterPro" id="IPR007549">
    <property type="entry name" value="DUF512"/>
</dbReference>
<reference evidence="2" key="1">
    <citation type="submission" date="2020-06" db="EMBL/GenBank/DDBJ databases">
        <title>Novel chitinolytic bacterium.</title>
        <authorList>
            <person name="Ungkulpasvich U."/>
            <person name="Kosugi A."/>
            <person name="Uke A."/>
        </authorList>
    </citation>
    <scope>NUCLEOTIDE SEQUENCE</scope>
    <source>
        <strain evidence="2">UUS1-1</strain>
    </source>
</reference>
<dbReference type="PROSITE" id="PS50106">
    <property type="entry name" value="PDZ"/>
    <property type="match status" value="1"/>
</dbReference>
<organism evidence="2 3">
    <name type="scientific">Capillibacterium thermochitinicola</name>
    <dbReference type="NCBI Taxonomy" id="2699427"/>
    <lineage>
        <taxon>Bacteria</taxon>
        <taxon>Bacillati</taxon>
        <taxon>Bacillota</taxon>
        <taxon>Capillibacterium</taxon>
    </lineage>
</organism>
<proteinExistence type="predicted"/>
<evidence type="ECO:0000313" key="3">
    <source>
        <dbReference type="Proteomes" id="UP000657177"/>
    </source>
</evidence>
<sequence length="448" mass="50238">MRREKPVAVVAAVAPHSLASRLGLQPGDRIVKINGKRIPDLITYQMEEAQEHLVLEVEKENGEYWEYEVEKAESEGLGLSFTAAVFDGIKPCRNRCLFCFVDQMPPGLRPSLYIKDDDYRLSFLQGSYITLTNLSDADWQRIQELRLSPLYISVHATDPEIRVRLLGHRRAGEILAHLRQLAAWGCHFHAQAVLCPGINDGPILEKTIADLGAFWPHLQTLAIVPVGLTRHRTGLTPLRLFTREEARAVLKLVHRAQERFLSAYGSRLVFAADEFYLQAEQEFPPLEAYEDLLQLENGVGLWPLFKTEFQQTLTKLAGEGQRRGKAGHFTVITGTGAVGLWTELRRMLTEVFPRIELAILPVTNHFFGPEVTVTGLVTGGDIRRALAETPLKPGTSLLLPQVMLRRPENDFLDGMTVDELRARVPHPVKVLPVSGEVVVKTLLGLEDD</sequence>
<dbReference type="Gene3D" id="2.30.42.10">
    <property type="match status" value="1"/>
</dbReference>
<dbReference type="AlphaFoldDB" id="A0A8J6I188"/>
<evidence type="ECO:0000259" key="1">
    <source>
        <dbReference type="PROSITE" id="PS50106"/>
    </source>
</evidence>
<dbReference type="Proteomes" id="UP000657177">
    <property type="component" value="Unassembled WGS sequence"/>
</dbReference>
<dbReference type="InterPro" id="IPR036034">
    <property type="entry name" value="PDZ_sf"/>
</dbReference>
<dbReference type="Pfam" id="PF19238">
    <property type="entry name" value="Radical_SAM_2"/>
    <property type="match status" value="1"/>
</dbReference>